<sequence>MPVFHIYQKYSFVRNQRAGGKVKARLLDNKITNLIKQQLNQNPKSNHKIIKHASYEMIQKEEEGSEQQQSVFKYCNRLVAIGRWVTSQRGRIRSAYNYNSGYCQMPR</sequence>
<comment type="caution">
    <text evidence="1">The sequence shown here is derived from an EMBL/GenBank/DDBJ whole genome shotgun (WGS) entry which is preliminary data.</text>
</comment>
<keyword evidence="2" id="KW-1185">Reference proteome</keyword>
<dbReference type="EMBL" id="BGPR01019175">
    <property type="protein sequence ID" value="GBN81190.1"/>
    <property type="molecule type" value="Genomic_DNA"/>
</dbReference>
<accession>A0A4Y2S1U6</accession>
<dbReference type="AlphaFoldDB" id="A0A4Y2S1U6"/>
<organism evidence="1 2">
    <name type="scientific">Araneus ventricosus</name>
    <name type="common">Orbweaver spider</name>
    <name type="synonym">Epeira ventricosa</name>
    <dbReference type="NCBI Taxonomy" id="182803"/>
    <lineage>
        <taxon>Eukaryota</taxon>
        <taxon>Metazoa</taxon>
        <taxon>Ecdysozoa</taxon>
        <taxon>Arthropoda</taxon>
        <taxon>Chelicerata</taxon>
        <taxon>Arachnida</taxon>
        <taxon>Araneae</taxon>
        <taxon>Araneomorphae</taxon>
        <taxon>Entelegynae</taxon>
        <taxon>Araneoidea</taxon>
        <taxon>Araneidae</taxon>
        <taxon>Araneus</taxon>
    </lineage>
</organism>
<proteinExistence type="predicted"/>
<dbReference type="Proteomes" id="UP000499080">
    <property type="component" value="Unassembled WGS sequence"/>
</dbReference>
<gene>
    <name evidence="1" type="ORF">AVEN_19525_1</name>
</gene>
<reference evidence="1 2" key="1">
    <citation type="journal article" date="2019" name="Sci. Rep.">
        <title>Orb-weaving spider Araneus ventricosus genome elucidates the spidroin gene catalogue.</title>
        <authorList>
            <person name="Kono N."/>
            <person name="Nakamura H."/>
            <person name="Ohtoshi R."/>
            <person name="Moran D.A.P."/>
            <person name="Shinohara A."/>
            <person name="Yoshida Y."/>
            <person name="Fujiwara M."/>
            <person name="Mori M."/>
            <person name="Tomita M."/>
            <person name="Arakawa K."/>
        </authorList>
    </citation>
    <scope>NUCLEOTIDE SEQUENCE [LARGE SCALE GENOMIC DNA]</scope>
</reference>
<evidence type="ECO:0000313" key="1">
    <source>
        <dbReference type="EMBL" id="GBN81190.1"/>
    </source>
</evidence>
<protein>
    <submittedName>
        <fullName evidence="1">Uncharacterized protein</fullName>
    </submittedName>
</protein>
<evidence type="ECO:0000313" key="2">
    <source>
        <dbReference type="Proteomes" id="UP000499080"/>
    </source>
</evidence>
<name>A0A4Y2S1U6_ARAVE</name>